<dbReference type="Pfam" id="PF22725">
    <property type="entry name" value="GFO_IDH_MocA_C3"/>
    <property type="match status" value="1"/>
</dbReference>
<reference evidence="3 4" key="1">
    <citation type="submission" date="2020-09" db="EMBL/GenBank/DDBJ databases">
        <title>Draft genome of Gelidibacter salicanalis PAMC21136.</title>
        <authorList>
            <person name="Park H."/>
        </authorList>
    </citation>
    <scope>NUCLEOTIDE SEQUENCE [LARGE SCALE GENOMIC DNA]</scope>
    <source>
        <strain evidence="3 4">PAMC21136</strain>
    </source>
</reference>
<comment type="caution">
    <text evidence="3">The sequence shown here is derived from an EMBL/GenBank/DDBJ whole genome shotgun (WGS) entry which is preliminary data.</text>
</comment>
<dbReference type="GO" id="GO:0000166">
    <property type="term" value="F:nucleotide binding"/>
    <property type="evidence" value="ECO:0007669"/>
    <property type="project" value="InterPro"/>
</dbReference>
<keyword evidence="4" id="KW-1185">Reference proteome</keyword>
<dbReference type="PANTHER" id="PTHR43249">
    <property type="entry name" value="UDP-N-ACETYL-2-AMINO-2-DEOXY-D-GLUCURONATE OXIDASE"/>
    <property type="match status" value="1"/>
</dbReference>
<dbReference type="EMBL" id="JAEHJZ010000018">
    <property type="protein sequence ID" value="MBJ7880688.1"/>
    <property type="molecule type" value="Genomic_DNA"/>
</dbReference>
<dbReference type="Proteomes" id="UP000662373">
    <property type="component" value="Unassembled WGS sequence"/>
</dbReference>
<dbReference type="RefSeq" id="WP_199598531.1">
    <property type="nucleotide sequence ID" value="NZ_JAEHJZ010000018.1"/>
</dbReference>
<evidence type="ECO:0000313" key="4">
    <source>
        <dbReference type="Proteomes" id="UP000662373"/>
    </source>
</evidence>
<dbReference type="PRINTS" id="PR01775">
    <property type="entry name" value="GLFROXRDTASE"/>
</dbReference>
<dbReference type="SUPFAM" id="SSF55347">
    <property type="entry name" value="Glyceraldehyde-3-phosphate dehydrogenase-like, C-terminal domain"/>
    <property type="match status" value="1"/>
</dbReference>
<evidence type="ECO:0000313" key="3">
    <source>
        <dbReference type="EMBL" id="MBJ7880688.1"/>
    </source>
</evidence>
<feature type="domain" description="GFO/IDH/MocA-like oxidoreductase" evidence="2">
    <location>
        <begin position="176"/>
        <end position="289"/>
    </location>
</feature>
<dbReference type="InterPro" id="IPR036291">
    <property type="entry name" value="NAD(P)-bd_dom_sf"/>
</dbReference>
<protein>
    <submittedName>
        <fullName evidence="3">Gfo/Idh/MocA family oxidoreductase</fullName>
    </submittedName>
</protein>
<sequence>MNRRPFIKQLLHISGGTLLASQMPFLLSCKPFDSKEKLGIALVGLGNYATHQLAPAILETKHCYLAGIVTGTEAKEAVWMSKYNIKKENVYNYDNFDSIKDNPEIDIIYVVLPNSMHAEFTIRAAKAGKHVICEKPMATSVADCKKMNAACKAANKKLSIGYRLHFDPFNDQMMRLGQNKVYGNRMDINTDFSFTLNDPNSWRTKKKFAGGGPLMDLGIYCLQGCIYTFGELPTELRAKASTKNSALFKDVEGTMEWEMTFPSGKANCKTSYETPFASYLTAKTEKGTLELNPSFNYDGLSGSTPDGPMQVQNVNQQALQIDAFALNVLNDTNTIVSGEMGLRDLYLIEKIQESAAQNGKLIQLNDVPNYLDLRPLL</sequence>
<proteinExistence type="predicted"/>
<dbReference type="SUPFAM" id="SSF51735">
    <property type="entry name" value="NAD(P)-binding Rossmann-fold domains"/>
    <property type="match status" value="1"/>
</dbReference>
<evidence type="ECO:0000259" key="2">
    <source>
        <dbReference type="Pfam" id="PF22725"/>
    </source>
</evidence>
<dbReference type="Gene3D" id="3.30.360.10">
    <property type="entry name" value="Dihydrodipicolinate Reductase, domain 2"/>
    <property type="match status" value="1"/>
</dbReference>
<dbReference type="InterPro" id="IPR008354">
    <property type="entry name" value="Glc-Fru_OxRdtase_bac"/>
</dbReference>
<accession>A0A934KUX3</accession>
<dbReference type="Pfam" id="PF01408">
    <property type="entry name" value="GFO_IDH_MocA"/>
    <property type="match status" value="1"/>
</dbReference>
<gene>
    <name evidence="3" type="ORF">JEM65_08510</name>
</gene>
<dbReference type="InterPro" id="IPR000683">
    <property type="entry name" value="Gfo/Idh/MocA-like_OxRdtase_N"/>
</dbReference>
<dbReference type="InterPro" id="IPR052515">
    <property type="entry name" value="Gfo/Idh/MocA_Oxidoreductase"/>
</dbReference>
<feature type="domain" description="Gfo/Idh/MocA-like oxidoreductase N-terminal" evidence="1">
    <location>
        <begin position="39"/>
        <end position="162"/>
    </location>
</feature>
<name>A0A934KUX3_9FLAO</name>
<dbReference type="AlphaFoldDB" id="A0A934KUX3"/>
<dbReference type="InterPro" id="IPR055170">
    <property type="entry name" value="GFO_IDH_MocA-like_dom"/>
</dbReference>
<dbReference type="PROSITE" id="PS51257">
    <property type="entry name" value="PROKAR_LIPOPROTEIN"/>
    <property type="match status" value="1"/>
</dbReference>
<dbReference type="Gene3D" id="3.40.50.720">
    <property type="entry name" value="NAD(P)-binding Rossmann-like Domain"/>
    <property type="match status" value="1"/>
</dbReference>
<evidence type="ECO:0000259" key="1">
    <source>
        <dbReference type="Pfam" id="PF01408"/>
    </source>
</evidence>
<dbReference type="PANTHER" id="PTHR43249:SF1">
    <property type="entry name" value="D-GLUCOSIDE 3-DEHYDROGENASE"/>
    <property type="match status" value="1"/>
</dbReference>
<organism evidence="3 4">
    <name type="scientific">Gelidibacter salicanalis</name>
    <dbReference type="NCBI Taxonomy" id="291193"/>
    <lineage>
        <taxon>Bacteria</taxon>
        <taxon>Pseudomonadati</taxon>
        <taxon>Bacteroidota</taxon>
        <taxon>Flavobacteriia</taxon>
        <taxon>Flavobacteriales</taxon>
        <taxon>Flavobacteriaceae</taxon>
        <taxon>Gelidibacter</taxon>
    </lineage>
</organism>